<evidence type="ECO:0000313" key="1">
    <source>
        <dbReference type="EMBL" id="CRK47699.1"/>
    </source>
</evidence>
<accession>A0A0G4NMQ4</accession>
<dbReference type="Proteomes" id="UP000045706">
    <property type="component" value="Unassembled WGS sequence"/>
</dbReference>
<evidence type="ECO:0008006" key="3">
    <source>
        <dbReference type="Google" id="ProtNLM"/>
    </source>
</evidence>
<proteinExistence type="predicted"/>
<organism evidence="1 2">
    <name type="scientific">Verticillium longisporum</name>
    <name type="common">Verticillium dahliae var. longisporum</name>
    <dbReference type="NCBI Taxonomy" id="100787"/>
    <lineage>
        <taxon>Eukaryota</taxon>
        <taxon>Fungi</taxon>
        <taxon>Dikarya</taxon>
        <taxon>Ascomycota</taxon>
        <taxon>Pezizomycotina</taxon>
        <taxon>Sordariomycetes</taxon>
        <taxon>Hypocreomycetidae</taxon>
        <taxon>Glomerellales</taxon>
        <taxon>Plectosphaerellaceae</taxon>
        <taxon>Verticillium</taxon>
    </lineage>
</organism>
<dbReference type="AlphaFoldDB" id="A0A0G4NMQ4"/>
<name>A0A0G4NMQ4_VERLO</name>
<evidence type="ECO:0000313" key="2">
    <source>
        <dbReference type="Proteomes" id="UP000045706"/>
    </source>
</evidence>
<sequence length="249" mass="27961">MVDVSETFIASISRDRFSAQVTCVLWGHCLLNVHGVPSIVSSIDFVIPNDSAGTAEQTLARSDDLVHCSNPEVCHTSSKDRRTPPPAFHFHIRTSDITVGIYLQSETLWFMPPLRESLPSPSLLEPHSSYILASDQQCLPPWRPGRGSGFFKSGEDPIIVPKSHILLEAFLRLYARDAGQRIGGFALPMIGYMEMYVDDDGFLDARLLPEPLQKFYRELREGKKPVRQWMKELKAALGIPFQDSEDDSD</sequence>
<dbReference type="EMBL" id="CVQI01036828">
    <property type="protein sequence ID" value="CRK47699.1"/>
    <property type="molecule type" value="Genomic_DNA"/>
</dbReference>
<protein>
    <recommendedName>
        <fullName evidence="3">Thioredoxin reductase</fullName>
    </recommendedName>
</protein>
<reference evidence="2" key="1">
    <citation type="submission" date="2015-05" db="EMBL/GenBank/DDBJ databases">
        <authorList>
            <person name="Fogelqvist Johan"/>
        </authorList>
    </citation>
    <scope>NUCLEOTIDE SEQUENCE [LARGE SCALE GENOMIC DNA]</scope>
</reference>
<gene>
    <name evidence="1" type="ORF">BN1723_007718</name>
</gene>